<dbReference type="SUPFAM" id="SSF53474">
    <property type="entry name" value="alpha/beta-Hydrolases"/>
    <property type="match status" value="1"/>
</dbReference>
<reference evidence="7 8" key="1">
    <citation type="submission" date="2024-09" db="EMBL/GenBank/DDBJ databases">
        <authorList>
            <person name="Sun Q."/>
            <person name="Mori K."/>
        </authorList>
    </citation>
    <scope>NUCLEOTIDE SEQUENCE [LARGE SCALE GENOMIC DNA]</scope>
    <source>
        <strain evidence="7 8">CCM 8626</strain>
    </source>
</reference>
<sequence>MDYITTQNPAPTSDNVPQTADIAIIGMAGRLPGAENLDEFWQNLLHERSSIRELSAQELQQAEIPQSLIDHPYYVRACAPLHQAEYFDAAFFGISDAEAMLMDPQQRLFLETTWRALEDAGHAGDVSRLRIGVFGSTTSSSYLAHIAPHGVWDPQGVDYSTLIGNDKDFLATRTSYFLGLTGPSLTVQTACSSSLTALHVARAALLAHDCDLAVVGGVSISFPQQAGYLYKEKGILSPDGKCRVFADNAAGTVKGNGVAVVVLRRYQDAVADKDHIRASIIGSAVNNDGADKVGFTAPSPCGQAEVIADALSDAQISHTEIGYIEAHGTGTYLGDPIEVQSLARAYGRDQEHSEKSMCYLGSVKANIGHLDAAAGVTGLIKAVKILQHQQIPGQISCQRTNPALQLEKRGFVVSPKTVHVDSPIQAAAVSAFGIGGSNVHVIVRAEPETERPPVPESEFGFVITGKNREEIVKLAHQLSVFIEANPSARLDDMALTLGIGRRRLNIGGILRASNRIQLVERLGALAAGLLELNPIPEESTLSWLGNIQFAQRLSMPGQPMQAHRYWPDHQSAQHTATIPDVATLSAEPLAQEQWSEVITEIFSKLLSNANLRGDDDLLDSGLDSMGLVDAVTQIRDRLHVTIGFEDIEAGRTVNQIVQRIQNHAKPQKTPDSSCFAGQAPGKTSGGLLVPLRSGPGAKLCLVHPAGGSVLGYASLAKNLPSEYAVYGITYPTHSEQQGRSIRALSSRYLDEISELGDPSSLILGGYSFGGNVAFNMAMELQARGQQVHKVLLLDSHPPASYLDSNHLPPDYPKAFVHLLPELLPGFDAPTTDFSGLTMRQILTRIGKDRWSEDFEQELYRFFKIWCDNHHALKHWHPDDQLHVPTVLIEAQEPENPLVLECLHIGRHGADNWQHLLSQRLKVVPTLGNHYSMLRKPEYIQSLAEAIGRGLQ</sequence>
<dbReference type="SUPFAM" id="SSF53901">
    <property type="entry name" value="Thiolase-like"/>
    <property type="match status" value="1"/>
</dbReference>
<evidence type="ECO:0000256" key="4">
    <source>
        <dbReference type="ARBA" id="ARBA00022679"/>
    </source>
</evidence>
<evidence type="ECO:0000256" key="3">
    <source>
        <dbReference type="ARBA" id="ARBA00022553"/>
    </source>
</evidence>
<dbReference type="InterPro" id="IPR014031">
    <property type="entry name" value="Ketoacyl_synth_C"/>
</dbReference>
<dbReference type="Gene3D" id="3.40.47.10">
    <property type="match status" value="1"/>
</dbReference>
<protein>
    <submittedName>
        <fullName evidence="7">Beta-ketoacyl synthase N-terminal-like domain-containing protein</fullName>
    </submittedName>
</protein>
<dbReference type="RefSeq" id="WP_380676197.1">
    <property type="nucleotide sequence ID" value="NZ_CP173186.1"/>
</dbReference>
<dbReference type="Pfam" id="PF02801">
    <property type="entry name" value="Ketoacyl-synt_C"/>
    <property type="match status" value="1"/>
</dbReference>
<evidence type="ECO:0000256" key="2">
    <source>
        <dbReference type="ARBA" id="ARBA00022450"/>
    </source>
</evidence>
<dbReference type="PROSITE" id="PS52004">
    <property type="entry name" value="KS3_2"/>
    <property type="match status" value="1"/>
</dbReference>
<dbReference type="InterPro" id="IPR009081">
    <property type="entry name" value="PP-bd_ACP"/>
</dbReference>
<dbReference type="InterPro" id="IPR029058">
    <property type="entry name" value="AB_hydrolase_fold"/>
</dbReference>
<dbReference type="InterPro" id="IPR001031">
    <property type="entry name" value="Thioesterase"/>
</dbReference>
<dbReference type="InterPro" id="IPR018201">
    <property type="entry name" value="Ketoacyl_synth_AS"/>
</dbReference>
<name>A0ABV6EET3_9GAMM</name>
<dbReference type="PROSITE" id="PS00012">
    <property type="entry name" value="PHOSPHOPANTETHEINE"/>
    <property type="match status" value="1"/>
</dbReference>
<dbReference type="SMART" id="SM00824">
    <property type="entry name" value="PKS_TE"/>
    <property type="match status" value="1"/>
</dbReference>
<dbReference type="PANTHER" id="PTHR43775:SF37">
    <property type="entry name" value="SI:DKEY-61P9.11"/>
    <property type="match status" value="1"/>
</dbReference>
<dbReference type="InterPro" id="IPR016039">
    <property type="entry name" value="Thiolase-like"/>
</dbReference>
<dbReference type="EMBL" id="JBHLXG010000013">
    <property type="protein sequence ID" value="MFC0227514.1"/>
    <property type="molecule type" value="Genomic_DNA"/>
</dbReference>
<evidence type="ECO:0000259" key="6">
    <source>
        <dbReference type="PROSITE" id="PS52004"/>
    </source>
</evidence>
<dbReference type="InterPro" id="IPR020841">
    <property type="entry name" value="PKS_Beta-ketoAc_synthase_dom"/>
</dbReference>
<comment type="pathway">
    <text evidence="1">Lipid metabolism; fatty acid biosynthesis.</text>
</comment>
<proteinExistence type="predicted"/>
<dbReference type="InterPro" id="IPR036736">
    <property type="entry name" value="ACP-like_sf"/>
</dbReference>
<dbReference type="SMART" id="SM00825">
    <property type="entry name" value="PKS_KS"/>
    <property type="match status" value="1"/>
</dbReference>
<dbReference type="PROSITE" id="PS50075">
    <property type="entry name" value="CARRIER"/>
    <property type="match status" value="1"/>
</dbReference>
<comment type="caution">
    <text evidence="7">The sequence shown here is derived from an EMBL/GenBank/DDBJ whole genome shotgun (WGS) entry which is preliminary data.</text>
</comment>
<keyword evidence="8" id="KW-1185">Reference proteome</keyword>
<evidence type="ECO:0000256" key="1">
    <source>
        <dbReference type="ARBA" id="ARBA00005194"/>
    </source>
</evidence>
<keyword evidence="3" id="KW-0597">Phosphoprotein</keyword>
<dbReference type="Pfam" id="PF00109">
    <property type="entry name" value="ketoacyl-synt"/>
    <property type="match status" value="1"/>
</dbReference>
<keyword evidence="4" id="KW-0808">Transferase</keyword>
<evidence type="ECO:0000313" key="8">
    <source>
        <dbReference type="Proteomes" id="UP001589792"/>
    </source>
</evidence>
<dbReference type="InterPro" id="IPR050091">
    <property type="entry name" value="PKS_NRPS_Biosynth_Enz"/>
</dbReference>
<dbReference type="InterPro" id="IPR020802">
    <property type="entry name" value="TesA-like"/>
</dbReference>
<dbReference type="Gene3D" id="3.40.50.1820">
    <property type="entry name" value="alpha/beta hydrolase"/>
    <property type="match status" value="1"/>
</dbReference>
<dbReference type="SUPFAM" id="SSF47336">
    <property type="entry name" value="ACP-like"/>
    <property type="match status" value="1"/>
</dbReference>
<dbReference type="Gene3D" id="1.10.1240.100">
    <property type="match status" value="1"/>
</dbReference>
<dbReference type="Pfam" id="PF00975">
    <property type="entry name" value="Thioesterase"/>
    <property type="match status" value="1"/>
</dbReference>
<feature type="domain" description="Ketosynthase family 3 (KS3)" evidence="6">
    <location>
        <begin position="19"/>
        <end position="445"/>
    </location>
</feature>
<accession>A0ABV6EET3</accession>
<dbReference type="CDD" id="cd00833">
    <property type="entry name" value="PKS"/>
    <property type="match status" value="1"/>
</dbReference>
<dbReference type="Proteomes" id="UP001589792">
    <property type="component" value="Unassembled WGS sequence"/>
</dbReference>
<feature type="domain" description="Carrier" evidence="5">
    <location>
        <begin position="589"/>
        <end position="664"/>
    </location>
</feature>
<dbReference type="PROSITE" id="PS00606">
    <property type="entry name" value="KS3_1"/>
    <property type="match status" value="1"/>
</dbReference>
<dbReference type="Gene3D" id="1.10.1200.10">
    <property type="entry name" value="ACP-like"/>
    <property type="match status" value="1"/>
</dbReference>
<dbReference type="InterPro" id="IPR014030">
    <property type="entry name" value="Ketoacyl_synth_N"/>
</dbReference>
<evidence type="ECO:0000313" key="7">
    <source>
        <dbReference type="EMBL" id="MFC0227514.1"/>
    </source>
</evidence>
<dbReference type="InterPro" id="IPR006162">
    <property type="entry name" value="Ppantetheine_attach_site"/>
</dbReference>
<organism evidence="7 8">
    <name type="scientific">Serratia aquatilis</name>
    <dbReference type="NCBI Taxonomy" id="1737515"/>
    <lineage>
        <taxon>Bacteria</taxon>
        <taxon>Pseudomonadati</taxon>
        <taxon>Pseudomonadota</taxon>
        <taxon>Gammaproteobacteria</taxon>
        <taxon>Enterobacterales</taxon>
        <taxon>Yersiniaceae</taxon>
        <taxon>Serratia</taxon>
    </lineage>
</organism>
<dbReference type="PANTHER" id="PTHR43775">
    <property type="entry name" value="FATTY ACID SYNTHASE"/>
    <property type="match status" value="1"/>
</dbReference>
<keyword evidence="2" id="KW-0596">Phosphopantetheine</keyword>
<dbReference type="Pfam" id="PF00550">
    <property type="entry name" value="PP-binding"/>
    <property type="match status" value="1"/>
</dbReference>
<gene>
    <name evidence="7" type="ORF">ACFFJ3_13510</name>
</gene>
<evidence type="ECO:0000259" key="5">
    <source>
        <dbReference type="PROSITE" id="PS50075"/>
    </source>
</evidence>